<dbReference type="InterPro" id="IPR013865">
    <property type="entry name" value="FAM32A"/>
</dbReference>
<evidence type="ECO:0000256" key="1">
    <source>
        <dbReference type="SAM" id="MobiDB-lite"/>
    </source>
</evidence>
<name>A0A9Q0TT68_SALPP</name>
<protein>
    <submittedName>
        <fullName evidence="2">PROTEIN FAM32A-LIKE</fullName>
    </submittedName>
</protein>
<accession>A0A9Q0TT68</accession>
<dbReference type="AlphaFoldDB" id="A0A9Q0TT68"/>
<dbReference type="PANTHER" id="PTHR13282:SF6">
    <property type="entry name" value="PROTEIN FAM32A"/>
    <property type="match status" value="1"/>
</dbReference>
<proteinExistence type="predicted"/>
<keyword evidence="3" id="KW-1185">Reference proteome</keyword>
<dbReference type="PANTHER" id="PTHR13282">
    <property type="entry name" value="PROTEIN FAM32A"/>
    <property type="match status" value="1"/>
</dbReference>
<feature type="compositionally biased region" description="Acidic residues" evidence="1">
    <location>
        <begin position="148"/>
        <end position="158"/>
    </location>
</feature>
<dbReference type="OrthoDB" id="205403at2759"/>
<evidence type="ECO:0000313" key="2">
    <source>
        <dbReference type="EMBL" id="KAJ6717331.1"/>
    </source>
</evidence>
<dbReference type="GO" id="GO:0005730">
    <property type="term" value="C:nucleolus"/>
    <property type="evidence" value="ECO:0007669"/>
    <property type="project" value="TreeGrafter"/>
</dbReference>
<evidence type="ECO:0000313" key="3">
    <source>
        <dbReference type="Proteomes" id="UP001151532"/>
    </source>
</evidence>
<sequence length="230" mass="25596">MAVNNEVGVIQPMEQNGKICKELNAPFRCGAGDGEDSVGFQMLFNPKNRIIIRGYPDLSALVCFTGVGRSEAEFRLAMASSPKRRRSIDRSMSGYENIVGGKLKLKGKALDVKAGSLKKKKKKHVKKQVDSSDLVIHNDLSAGQSVEEPADDPNEEDVHDGGKTSEEGKAASYIDHLTPAERRYIEQRERIDVHRMAKEADKSHRDRIQDFNQYLANMSEHYDIPKVGPG</sequence>
<gene>
    <name evidence="2" type="ORF">OIU79_005518</name>
</gene>
<feature type="region of interest" description="Disordered" evidence="1">
    <location>
        <begin position="142"/>
        <end position="178"/>
    </location>
</feature>
<dbReference type="EMBL" id="JAPFFK010000014">
    <property type="protein sequence ID" value="KAJ6717331.1"/>
    <property type="molecule type" value="Genomic_DNA"/>
</dbReference>
<reference evidence="2" key="2">
    <citation type="journal article" date="2023" name="Int. J. Mol. Sci.">
        <title>De Novo Assembly and Annotation of 11 Diverse Shrub Willow (Salix) Genomes Reveals Novel Gene Organization in Sex-Linked Regions.</title>
        <authorList>
            <person name="Hyden B."/>
            <person name="Feng K."/>
            <person name="Yates T.B."/>
            <person name="Jawdy S."/>
            <person name="Cereghino C."/>
            <person name="Smart L.B."/>
            <person name="Muchero W."/>
        </authorList>
    </citation>
    <scope>NUCLEOTIDE SEQUENCE</scope>
    <source>
        <tissue evidence="2">Shoot tip</tissue>
    </source>
</reference>
<reference evidence="2" key="1">
    <citation type="submission" date="2022-11" db="EMBL/GenBank/DDBJ databases">
        <authorList>
            <person name="Hyden B.L."/>
            <person name="Feng K."/>
            <person name="Yates T."/>
            <person name="Jawdy S."/>
            <person name="Smart L.B."/>
            <person name="Muchero W."/>
        </authorList>
    </citation>
    <scope>NUCLEOTIDE SEQUENCE</scope>
    <source>
        <tissue evidence="2">Shoot tip</tissue>
    </source>
</reference>
<comment type="caution">
    <text evidence="2">The sequence shown here is derived from an EMBL/GenBank/DDBJ whole genome shotgun (WGS) entry which is preliminary data.</text>
</comment>
<organism evidence="2 3">
    <name type="scientific">Salix purpurea</name>
    <name type="common">Purple osier willow</name>
    <dbReference type="NCBI Taxonomy" id="77065"/>
    <lineage>
        <taxon>Eukaryota</taxon>
        <taxon>Viridiplantae</taxon>
        <taxon>Streptophyta</taxon>
        <taxon>Embryophyta</taxon>
        <taxon>Tracheophyta</taxon>
        <taxon>Spermatophyta</taxon>
        <taxon>Magnoliopsida</taxon>
        <taxon>eudicotyledons</taxon>
        <taxon>Gunneridae</taxon>
        <taxon>Pentapetalae</taxon>
        <taxon>rosids</taxon>
        <taxon>fabids</taxon>
        <taxon>Malpighiales</taxon>
        <taxon>Salicaceae</taxon>
        <taxon>Saliceae</taxon>
        <taxon>Salix</taxon>
    </lineage>
</organism>
<dbReference type="Pfam" id="PF08555">
    <property type="entry name" value="FAM32A"/>
    <property type="match status" value="1"/>
</dbReference>
<feature type="compositionally biased region" description="Basic and acidic residues" evidence="1">
    <location>
        <begin position="159"/>
        <end position="169"/>
    </location>
</feature>
<dbReference type="Proteomes" id="UP001151532">
    <property type="component" value="Chromosome 10"/>
</dbReference>